<reference evidence="5" key="1">
    <citation type="submission" date="2017-09" db="EMBL/GenBank/DDBJ databases">
        <title>Contemporary evolution of a Lepidopteran species, Heliothis virescens, in response to modern agricultural practices.</title>
        <authorList>
            <person name="Fritz M.L."/>
            <person name="Deyonke A.M."/>
            <person name="Papanicolaou A."/>
            <person name="Micinski S."/>
            <person name="Westbrook J."/>
            <person name="Gould F."/>
        </authorList>
    </citation>
    <scope>NUCLEOTIDE SEQUENCE [LARGE SCALE GENOMIC DNA]</scope>
    <source>
        <strain evidence="5">HvINT-</strain>
        <tissue evidence="5">Whole body</tissue>
    </source>
</reference>
<keyword evidence="3" id="KW-0539">Nucleus</keyword>
<evidence type="ECO:0000256" key="4">
    <source>
        <dbReference type="SAM" id="MobiDB-lite"/>
    </source>
</evidence>
<evidence type="ECO:0000313" key="5">
    <source>
        <dbReference type="EMBL" id="PCG71318.1"/>
    </source>
</evidence>
<dbReference type="STRING" id="7102.A0A2A4JHX3"/>
<evidence type="ECO:0000256" key="3">
    <source>
        <dbReference type="ARBA" id="ARBA00023242"/>
    </source>
</evidence>
<feature type="compositionally biased region" description="Polar residues" evidence="4">
    <location>
        <begin position="187"/>
        <end position="204"/>
    </location>
</feature>
<comment type="caution">
    <text evidence="5">The sequence shown here is derived from an EMBL/GenBank/DDBJ whole genome shotgun (WGS) entry which is preliminary data.</text>
</comment>
<feature type="compositionally biased region" description="Polar residues" evidence="4">
    <location>
        <begin position="1"/>
        <end position="25"/>
    </location>
</feature>
<accession>A0A2A4JHX3</accession>
<dbReference type="PANTHER" id="PTHR16088:SF3">
    <property type="entry name" value="GON-4-LIKE PROTEIN"/>
    <property type="match status" value="1"/>
</dbReference>
<dbReference type="PANTHER" id="PTHR16088">
    <property type="entry name" value="YY1 ASSOCIATED PROTEIN-RELATED"/>
    <property type="match status" value="1"/>
</dbReference>
<feature type="region of interest" description="Disordered" evidence="4">
    <location>
        <begin position="1"/>
        <end position="59"/>
    </location>
</feature>
<sequence length="581" mass="65133">MNNNEVSGKSARVGSSDSSMENNSAKSKGKNRGKKRKRRNSESSEHEDVLPENSVEVDRNLHATAIKNNLDETSVRKIIKKVVTNDRVLALVKMREEEDSGPDEDSLRPKLTRAKVKELMKVSPKTTAWNLEKLELTPIKHIPVKTRPEVKALIAQELPEDEDDEEYEPTHDDVPSDDDQGLESCSDLDSQPRTPATPASQHSVSPKVVKDGPFKVPQDVATPARRKLDLEEEATIALRTRSKLSLSSTSIEHIESTFVPPDDIPMPAVDDLWNQFLNECLNPASTSKNEDDDETDPEYNVAADPDAHDEDEEALGNSIIKISKKELNDLVTELFNIMPEAAAEEDLMADPLANTVLTDNSRQEVSTRWEGKQEVLSDEENSTRPTKKMSDRLTFEKSGYSRMSIGKSEPIDESETPGEGDSNTVAKAGKSAANKEPPVVKVFVDEQEEPECMDSAPPLVQKLVKPVVRNEYVHIQVQNAPCVLPEQVLLIQQQLRQHVQLATSSYMQLCVHPIHWKFAHKYKEYIETFCKVVADNPRSVANVCNLQPAMELITTWQDTVSADTPENRAMLEFIQNESDRW</sequence>
<organism evidence="5">
    <name type="scientific">Heliothis virescens</name>
    <name type="common">Tobacco budworm moth</name>
    <dbReference type="NCBI Taxonomy" id="7102"/>
    <lineage>
        <taxon>Eukaryota</taxon>
        <taxon>Metazoa</taxon>
        <taxon>Ecdysozoa</taxon>
        <taxon>Arthropoda</taxon>
        <taxon>Hexapoda</taxon>
        <taxon>Insecta</taxon>
        <taxon>Pterygota</taxon>
        <taxon>Neoptera</taxon>
        <taxon>Endopterygota</taxon>
        <taxon>Lepidoptera</taxon>
        <taxon>Glossata</taxon>
        <taxon>Ditrysia</taxon>
        <taxon>Noctuoidea</taxon>
        <taxon>Noctuidae</taxon>
        <taxon>Heliothinae</taxon>
        <taxon>Heliothis</taxon>
    </lineage>
</organism>
<evidence type="ECO:0000256" key="2">
    <source>
        <dbReference type="ARBA" id="ARBA00023163"/>
    </source>
</evidence>
<dbReference type="GO" id="GO:0006355">
    <property type="term" value="P:regulation of DNA-templated transcription"/>
    <property type="evidence" value="ECO:0007669"/>
    <property type="project" value="TreeGrafter"/>
</dbReference>
<evidence type="ECO:0000256" key="1">
    <source>
        <dbReference type="ARBA" id="ARBA00023015"/>
    </source>
</evidence>
<dbReference type="InterPro" id="IPR052435">
    <property type="entry name" value="YY1-Transcr_Regul"/>
</dbReference>
<feature type="compositionally biased region" description="Basic residues" evidence="4">
    <location>
        <begin position="27"/>
        <end position="39"/>
    </location>
</feature>
<feature type="region of interest" description="Disordered" evidence="4">
    <location>
        <begin position="159"/>
        <end position="226"/>
    </location>
</feature>
<name>A0A2A4JHX3_HELVI</name>
<proteinExistence type="predicted"/>
<dbReference type="GO" id="GO:0005634">
    <property type="term" value="C:nucleus"/>
    <property type="evidence" value="ECO:0007669"/>
    <property type="project" value="TreeGrafter"/>
</dbReference>
<keyword evidence="1" id="KW-0805">Transcription regulation</keyword>
<feature type="region of interest" description="Disordered" evidence="4">
    <location>
        <begin position="283"/>
        <end position="312"/>
    </location>
</feature>
<feature type="compositionally biased region" description="Basic and acidic residues" evidence="4">
    <location>
        <begin position="361"/>
        <end position="375"/>
    </location>
</feature>
<feature type="region of interest" description="Disordered" evidence="4">
    <location>
        <begin position="358"/>
        <end position="432"/>
    </location>
</feature>
<keyword evidence="2" id="KW-0804">Transcription</keyword>
<dbReference type="AlphaFoldDB" id="A0A2A4JHX3"/>
<dbReference type="EMBL" id="NWSH01001413">
    <property type="protein sequence ID" value="PCG71318.1"/>
    <property type="molecule type" value="Genomic_DNA"/>
</dbReference>
<dbReference type="GO" id="GO:0003712">
    <property type="term" value="F:transcription coregulator activity"/>
    <property type="evidence" value="ECO:0007669"/>
    <property type="project" value="TreeGrafter"/>
</dbReference>
<gene>
    <name evidence="5" type="ORF">B5V51_2008</name>
</gene>
<protein>
    <submittedName>
        <fullName evidence="5">Uncharacterized protein</fullName>
    </submittedName>
</protein>
<feature type="compositionally biased region" description="Basic and acidic residues" evidence="4">
    <location>
        <begin position="40"/>
        <end position="49"/>
    </location>
</feature>